<name>A0A076LQ91_9GAMM</name>
<organism evidence="1 2">
    <name type="scientific">Edwardsiella anguillarum ET080813</name>
    <dbReference type="NCBI Taxonomy" id="667120"/>
    <lineage>
        <taxon>Bacteria</taxon>
        <taxon>Pseudomonadati</taxon>
        <taxon>Pseudomonadota</taxon>
        <taxon>Gammaproteobacteria</taxon>
        <taxon>Enterobacterales</taxon>
        <taxon>Hafniaceae</taxon>
        <taxon>Edwardsiella</taxon>
    </lineage>
</organism>
<accession>A0A076LQ91</accession>
<dbReference type="AlphaFoldDB" id="A0A076LQ91"/>
<dbReference type="KEGG" id="ete:ETEE_3734"/>
<proteinExistence type="predicted"/>
<dbReference type="Proteomes" id="UP000028681">
    <property type="component" value="Chromosome"/>
</dbReference>
<dbReference type="HOGENOM" id="CLU_3098315_0_0_6"/>
<dbReference type="EMBL" id="CP006664">
    <property type="protein sequence ID" value="AIJ10146.1"/>
    <property type="molecule type" value="Genomic_DNA"/>
</dbReference>
<sequence length="51" mass="5644">MAQVQAVSGRIESAIQCDGPLRQSLCQRFFIRNLGNEAPLLQLFNQVAACH</sequence>
<evidence type="ECO:0000313" key="2">
    <source>
        <dbReference type="Proteomes" id="UP000028681"/>
    </source>
</evidence>
<protein>
    <submittedName>
        <fullName evidence="1">Uncharacterized protein</fullName>
    </submittedName>
</protein>
<gene>
    <name evidence="1" type="ORF">ETEE_3734</name>
</gene>
<reference evidence="1 2" key="1">
    <citation type="journal article" date="2012" name="PLoS ONE">
        <title>Edwardsiella comparative phylogenomics reveal the new intra/inter-species taxonomic relationships, virulence evolution and niche adaptation mechanisms.</title>
        <authorList>
            <person name="Yang M."/>
            <person name="Lv Y."/>
            <person name="Xiao J."/>
            <person name="Wu H."/>
            <person name="Zheng H."/>
            <person name="Liu Q."/>
            <person name="Zhang Y."/>
            <person name="Wang Q."/>
        </authorList>
    </citation>
    <scope>NUCLEOTIDE SEQUENCE [LARGE SCALE GENOMIC DNA]</scope>
    <source>
        <strain evidence="2">080813</strain>
    </source>
</reference>
<evidence type="ECO:0000313" key="1">
    <source>
        <dbReference type="EMBL" id="AIJ10146.1"/>
    </source>
</evidence>